<dbReference type="PANTHER" id="PTHR10728:SF40">
    <property type="entry name" value="PATATIN FAMILY PROTEIN"/>
    <property type="match status" value="1"/>
</dbReference>
<keyword evidence="5" id="KW-1185">Reference proteome</keyword>
<dbReference type="PANTHER" id="PTHR10728">
    <property type="entry name" value="CYTOSOLIC PHOSPHOLIPASE A2"/>
    <property type="match status" value="1"/>
</dbReference>
<dbReference type="SUPFAM" id="SSF52151">
    <property type="entry name" value="FabD/lysophospholipase-like"/>
    <property type="match status" value="1"/>
</dbReference>
<feature type="transmembrane region" description="Helical" evidence="2">
    <location>
        <begin position="177"/>
        <end position="204"/>
    </location>
</feature>
<keyword evidence="2" id="KW-0472">Membrane</keyword>
<reference evidence="5" key="1">
    <citation type="submission" date="2016-10" db="EMBL/GenBank/DDBJ databases">
        <authorList>
            <person name="Varghese N."/>
            <person name="Submissions S."/>
        </authorList>
    </citation>
    <scope>NUCLEOTIDE SEQUENCE [LARGE SCALE GENOMIC DNA]</scope>
    <source>
        <strain evidence="5">DSM 123</strain>
    </source>
</reference>
<feature type="transmembrane region" description="Helical" evidence="2">
    <location>
        <begin position="243"/>
        <end position="264"/>
    </location>
</feature>
<evidence type="ECO:0000313" key="4">
    <source>
        <dbReference type="EMBL" id="SEP05971.1"/>
    </source>
</evidence>
<feature type="transmembrane region" description="Helical" evidence="2">
    <location>
        <begin position="284"/>
        <end position="307"/>
    </location>
</feature>
<evidence type="ECO:0000313" key="5">
    <source>
        <dbReference type="Proteomes" id="UP000199615"/>
    </source>
</evidence>
<dbReference type="Pfam" id="PF01734">
    <property type="entry name" value="Patatin"/>
    <property type="match status" value="1"/>
</dbReference>
<keyword evidence="2" id="KW-0812">Transmembrane</keyword>
<evidence type="ECO:0000259" key="3">
    <source>
        <dbReference type="Pfam" id="PF01734"/>
    </source>
</evidence>
<accession>A0A1H8US25</accession>
<dbReference type="GO" id="GO:0046475">
    <property type="term" value="P:glycerophospholipid catabolic process"/>
    <property type="evidence" value="ECO:0007669"/>
    <property type="project" value="TreeGrafter"/>
</dbReference>
<dbReference type="GO" id="GO:0005829">
    <property type="term" value="C:cytosol"/>
    <property type="evidence" value="ECO:0007669"/>
    <property type="project" value="TreeGrafter"/>
</dbReference>
<feature type="transmembrane region" description="Helical" evidence="2">
    <location>
        <begin position="422"/>
        <end position="449"/>
    </location>
</feature>
<dbReference type="Proteomes" id="UP000199615">
    <property type="component" value="Unassembled WGS sequence"/>
</dbReference>
<gene>
    <name evidence="4" type="ORF">SAMN05444123_107215</name>
</gene>
<sequence length="869" mass="93303">MAGGAEATARNERIPGETAQKTAAAVAGGSATTLLLNEHDMLAEEETFLWPKQRPTYRAGLALSGGGVRAATVALGVLEGLASRSLLQRMHYMSTVSGGGYIGSALSWFWCQRRVEAETALAKDPKPDIPRFGADSASFPFQSAMENPPPLQEAAARNLTFLRQHGSYLTSGDGIGFAGLIMAVLRTVLLSLAVWMPLLVALFLGVEALDHWWSGAQINGELAKTCQEATGVAALGCRPSFKVLLTVAAVIGIAFFAGTVLFAFLSRMIPPATGAPAGRRSYSLIAITTLGGLALLVHAATLFGRLYPPQPGIGAQIALEFLGVGGAWMFAWAEFFSPSNRGYFLRRTFERLSNYLVPNAVALTFIGALPIIVGSLKPDPSGPALLFALGPIGSVIALLSGVATALYGYYVKAKGIIPGIPGQLLAVAGSLLFMSGLLLFSFVIARILFQGEISQWVLIACLVLFLLAILVGMFGSINATGLHRFYRDRLMETFMPMTDAVDKGAARESDIADTLTVANVLRGAEERGDRPYHLVNAHAIMVNEDDNPKIALRGGDNFLISPAIIGSAATGWMRTSDYLRLQGPLTLASAMAASGAAANANAGYIGTGVTRDRFLSAVMSILNIRLGLWVTNPWKLAQTTSSSRSRRARVPTYFRPGLTSGILGFGHHRKARFLELSDGGHFENLGLYELVRRRLDLIIVVDAEQDKQINLSALVSSSNRIKEDFKTVIRFLPGKGPEVFLGEETKDKYPHGLALAKSPFLVAEIDYPAKDGAGPAKDGASPAKTGLLIYMKSTIVQGLDFATLGYRAINADFPHQTTVDQFFDPDQFQAYRDLGRNSCSIMATTLDLATNFDNPAELLKRYQDWKPGT</sequence>
<dbReference type="InterPro" id="IPR002641">
    <property type="entry name" value="PNPLA_dom"/>
</dbReference>
<dbReference type="Gene3D" id="3.40.1090.10">
    <property type="entry name" value="Cytosolic phospholipase A2 catalytic domain"/>
    <property type="match status" value="2"/>
</dbReference>
<protein>
    <recommendedName>
        <fullName evidence="3">PNPLA domain-containing protein</fullName>
    </recommendedName>
</protein>
<name>A0A1H8US25_9BRAD</name>
<dbReference type="EMBL" id="FODT01000007">
    <property type="protein sequence ID" value="SEP05971.1"/>
    <property type="molecule type" value="Genomic_DNA"/>
</dbReference>
<evidence type="ECO:0000256" key="2">
    <source>
        <dbReference type="SAM" id="Phobius"/>
    </source>
</evidence>
<keyword evidence="1" id="KW-0443">Lipid metabolism</keyword>
<feature type="transmembrane region" description="Helical" evidence="2">
    <location>
        <begin position="354"/>
        <end position="373"/>
    </location>
</feature>
<proteinExistence type="predicted"/>
<organism evidence="4 5">
    <name type="scientific">Rhodopseudomonas pseudopalustris</name>
    <dbReference type="NCBI Taxonomy" id="1513892"/>
    <lineage>
        <taxon>Bacteria</taxon>
        <taxon>Pseudomonadati</taxon>
        <taxon>Pseudomonadota</taxon>
        <taxon>Alphaproteobacteria</taxon>
        <taxon>Hyphomicrobiales</taxon>
        <taxon>Nitrobacteraceae</taxon>
        <taxon>Rhodopseudomonas</taxon>
    </lineage>
</organism>
<feature type="transmembrane region" description="Helical" evidence="2">
    <location>
        <begin position="90"/>
        <end position="111"/>
    </location>
</feature>
<evidence type="ECO:0000256" key="1">
    <source>
        <dbReference type="ARBA" id="ARBA00023098"/>
    </source>
</evidence>
<dbReference type="OrthoDB" id="100544at2"/>
<feature type="transmembrane region" description="Helical" evidence="2">
    <location>
        <begin position="385"/>
        <end position="410"/>
    </location>
</feature>
<keyword evidence="2" id="KW-1133">Transmembrane helix</keyword>
<dbReference type="InterPro" id="IPR016035">
    <property type="entry name" value="Acyl_Trfase/lysoPLipase"/>
</dbReference>
<feature type="domain" description="PNPLA" evidence="3">
    <location>
        <begin position="61"/>
        <end position="127"/>
    </location>
</feature>
<feature type="transmembrane region" description="Helical" evidence="2">
    <location>
        <begin position="313"/>
        <end position="333"/>
    </location>
</feature>
<dbReference type="RefSeq" id="WP_092684921.1">
    <property type="nucleotide sequence ID" value="NZ_FODT01000007.1"/>
</dbReference>
<dbReference type="AlphaFoldDB" id="A0A1H8US25"/>
<dbReference type="GO" id="GO:0004623">
    <property type="term" value="F:phospholipase A2 activity"/>
    <property type="evidence" value="ECO:0007669"/>
    <property type="project" value="TreeGrafter"/>
</dbReference>
<feature type="transmembrane region" description="Helical" evidence="2">
    <location>
        <begin position="59"/>
        <end position="78"/>
    </location>
</feature>
<feature type="transmembrane region" description="Helical" evidence="2">
    <location>
        <begin position="455"/>
        <end position="477"/>
    </location>
</feature>